<evidence type="ECO:0000313" key="3">
    <source>
        <dbReference type="EMBL" id="MBM6618775.1"/>
    </source>
</evidence>
<keyword evidence="1" id="KW-1133">Transmembrane helix</keyword>
<sequence>MKSDKFITDEHVKTRTLFRFLGPVVFIGGLLCMIIAFIDFFSLQPFEEPEKFWLFFVGMPVSFVGFILTGFGYGSTVAKYQAREYAPVAKDTFNYLAKETSEGLSVISKSVKQDPSLQQHVTCPRCQNQNAATSNFCDECGTSLVQACKSCNHVNDHDARFCTNCGTKL</sequence>
<dbReference type="InterPro" id="IPR025874">
    <property type="entry name" value="DZR"/>
</dbReference>
<proteinExistence type="predicted"/>
<dbReference type="EMBL" id="JAFELM010000035">
    <property type="protein sequence ID" value="MBM6618775.1"/>
    <property type="molecule type" value="Genomic_DNA"/>
</dbReference>
<name>A0ABS2DJU9_9BACI</name>
<protein>
    <submittedName>
        <fullName evidence="3">Zinc ribbon domain-containing protein</fullName>
    </submittedName>
</protein>
<dbReference type="Proteomes" id="UP001518925">
    <property type="component" value="Unassembled WGS sequence"/>
</dbReference>
<gene>
    <name evidence="3" type="ORF">JR050_13985</name>
</gene>
<dbReference type="Pfam" id="PF12773">
    <property type="entry name" value="DZR"/>
    <property type="match status" value="1"/>
</dbReference>
<feature type="transmembrane region" description="Helical" evidence="1">
    <location>
        <begin position="53"/>
        <end position="73"/>
    </location>
</feature>
<keyword evidence="1" id="KW-0812">Transmembrane</keyword>
<keyword evidence="4" id="KW-1185">Reference proteome</keyword>
<accession>A0ABS2DJU9</accession>
<reference evidence="3 4" key="1">
    <citation type="submission" date="2021-02" db="EMBL/GenBank/DDBJ databases">
        <title>Bacillus sp. RD4P76, an endophyte from a halophyte.</title>
        <authorList>
            <person name="Sun J.-Q."/>
        </authorList>
    </citation>
    <scope>NUCLEOTIDE SEQUENCE [LARGE SCALE GENOMIC DNA]</scope>
    <source>
        <strain evidence="3 4">RD4P76</strain>
    </source>
</reference>
<evidence type="ECO:0000256" key="1">
    <source>
        <dbReference type="SAM" id="Phobius"/>
    </source>
</evidence>
<evidence type="ECO:0000313" key="4">
    <source>
        <dbReference type="Proteomes" id="UP001518925"/>
    </source>
</evidence>
<feature type="transmembrane region" description="Helical" evidence="1">
    <location>
        <begin position="20"/>
        <end position="41"/>
    </location>
</feature>
<organism evidence="3 4">
    <name type="scientific">Bacillus suaedaesalsae</name>
    <dbReference type="NCBI Taxonomy" id="2810349"/>
    <lineage>
        <taxon>Bacteria</taxon>
        <taxon>Bacillati</taxon>
        <taxon>Bacillota</taxon>
        <taxon>Bacilli</taxon>
        <taxon>Bacillales</taxon>
        <taxon>Bacillaceae</taxon>
        <taxon>Bacillus</taxon>
    </lineage>
</organism>
<evidence type="ECO:0000259" key="2">
    <source>
        <dbReference type="Pfam" id="PF12773"/>
    </source>
</evidence>
<comment type="caution">
    <text evidence="3">The sequence shown here is derived from an EMBL/GenBank/DDBJ whole genome shotgun (WGS) entry which is preliminary data.</text>
</comment>
<dbReference type="RefSeq" id="WP_204204123.1">
    <property type="nucleotide sequence ID" value="NZ_JAFELM010000035.1"/>
</dbReference>
<keyword evidence="1" id="KW-0472">Membrane</keyword>
<feature type="domain" description="DZANK-type" evidence="2">
    <location>
        <begin position="123"/>
        <end position="166"/>
    </location>
</feature>